<dbReference type="Proteomes" id="UP000580891">
    <property type="component" value="Unassembled WGS sequence"/>
</dbReference>
<dbReference type="Gene3D" id="3.40.50.720">
    <property type="entry name" value="NAD(P)-binding Rossmann-like Domain"/>
    <property type="match status" value="1"/>
</dbReference>
<keyword evidence="3" id="KW-1185">Reference proteome</keyword>
<name>A0A7V9Z0L1_9BACL</name>
<gene>
    <name evidence="2" type="ORF">HNQ85_002167</name>
</gene>
<dbReference type="EMBL" id="JACDUU010000005">
    <property type="protein sequence ID" value="MBA2871877.1"/>
    <property type="molecule type" value="Genomic_DNA"/>
</dbReference>
<evidence type="ECO:0000313" key="3">
    <source>
        <dbReference type="Proteomes" id="UP000580891"/>
    </source>
</evidence>
<sequence length="396" mass="45044">MNKFNSSLKPRFKGTIELLYLKNNQLVFNNVITRNYIILEIDEISDFFLRQINGENTIKDIKDLVRRKFARDFSEDVDNYLNYLYQKNIIEFTDIAIPSDLKRYSNQIHFFRNFLQFNNAHEIQSLLSSKKVCILGLGGTGSHIAYSLCAMGVGTLILNDPDHVEEKNLTRQALYCENDVGKLKSSVAKEKLSSINSSVSIITFDRRISQASDLEDIIKGADLVVNCMDDPNMEYTSMIVDDICQKMNIPFITGGGYSAHQTSLGYLIIPKKTMCFPCIRKAIHNHDGDLRPFLSEKRDIDYGSVVGIASIVANLQVLEAIKFLTNFSSPVIINQHIELDFIHLSFHKKNLLEYIHEPCNRCAHLKGGEKMKVRVVKEEKNGGLICLGTRLFKLVC</sequence>
<keyword evidence="2" id="KW-0548">Nucleotidyltransferase</keyword>
<dbReference type="RefSeq" id="WP_181537694.1">
    <property type="nucleotide sequence ID" value="NZ_JACDUU010000005.1"/>
</dbReference>
<organism evidence="2 3">
    <name type="scientific">[Anoxybacillus] calidus</name>
    <dbReference type="NCBI Taxonomy" id="575178"/>
    <lineage>
        <taxon>Bacteria</taxon>
        <taxon>Bacillati</taxon>
        <taxon>Bacillota</taxon>
        <taxon>Bacilli</taxon>
        <taxon>Bacillales</taxon>
        <taxon>Anoxybacillaceae</taxon>
        <taxon>Paranoxybacillus</taxon>
    </lineage>
</organism>
<proteinExistence type="predicted"/>
<keyword evidence="2" id="KW-0808">Transferase</keyword>
<dbReference type="InterPro" id="IPR035985">
    <property type="entry name" value="Ubiquitin-activating_enz"/>
</dbReference>
<dbReference type="PANTHER" id="PTHR10953">
    <property type="entry name" value="UBIQUITIN-ACTIVATING ENZYME E1"/>
    <property type="match status" value="1"/>
</dbReference>
<dbReference type="GO" id="GO:0004792">
    <property type="term" value="F:thiosulfate-cyanide sulfurtransferase activity"/>
    <property type="evidence" value="ECO:0007669"/>
    <property type="project" value="TreeGrafter"/>
</dbReference>
<dbReference type="GO" id="GO:0008641">
    <property type="term" value="F:ubiquitin-like modifier activating enzyme activity"/>
    <property type="evidence" value="ECO:0007669"/>
    <property type="project" value="InterPro"/>
</dbReference>
<feature type="domain" description="THIF-type NAD/FAD binding fold" evidence="1">
    <location>
        <begin position="122"/>
        <end position="351"/>
    </location>
</feature>
<protein>
    <submittedName>
        <fullName evidence="2">Molybdopterin/thiamine biosynthesis adenylyltransferase</fullName>
    </submittedName>
</protein>
<dbReference type="Pfam" id="PF00899">
    <property type="entry name" value="ThiF"/>
    <property type="match status" value="1"/>
</dbReference>
<dbReference type="InterPro" id="IPR000594">
    <property type="entry name" value="ThiF_NAD_FAD-bd"/>
</dbReference>
<evidence type="ECO:0000259" key="1">
    <source>
        <dbReference type="Pfam" id="PF00899"/>
    </source>
</evidence>
<accession>A0A7V9Z0L1</accession>
<dbReference type="GO" id="GO:0016779">
    <property type="term" value="F:nucleotidyltransferase activity"/>
    <property type="evidence" value="ECO:0007669"/>
    <property type="project" value="UniProtKB-KW"/>
</dbReference>
<reference evidence="2 3" key="1">
    <citation type="submission" date="2020-07" db="EMBL/GenBank/DDBJ databases">
        <title>Genomic Encyclopedia of Type Strains, Phase IV (KMG-IV): sequencing the most valuable type-strain genomes for metagenomic binning, comparative biology and taxonomic classification.</title>
        <authorList>
            <person name="Goeker M."/>
        </authorList>
    </citation>
    <scope>NUCLEOTIDE SEQUENCE [LARGE SCALE GENOMIC DNA]</scope>
    <source>
        <strain evidence="2 3">DSM 25220</strain>
    </source>
</reference>
<dbReference type="PANTHER" id="PTHR10953:SF102">
    <property type="entry name" value="ADENYLYLTRANSFERASE AND SULFURTRANSFERASE MOCS3"/>
    <property type="match status" value="1"/>
</dbReference>
<dbReference type="AlphaFoldDB" id="A0A7V9Z0L1"/>
<dbReference type="SUPFAM" id="SSF69572">
    <property type="entry name" value="Activating enzymes of the ubiquitin-like proteins"/>
    <property type="match status" value="1"/>
</dbReference>
<comment type="caution">
    <text evidence="2">The sequence shown here is derived from an EMBL/GenBank/DDBJ whole genome shotgun (WGS) entry which is preliminary data.</text>
</comment>
<dbReference type="GO" id="GO:0005737">
    <property type="term" value="C:cytoplasm"/>
    <property type="evidence" value="ECO:0007669"/>
    <property type="project" value="TreeGrafter"/>
</dbReference>
<evidence type="ECO:0000313" key="2">
    <source>
        <dbReference type="EMBL" id="MBA2871877.1"/>
    </source>
</evidence>
<dbReference type="InterPro" id="IPR045886">
    <property type="entry name" value="ThiF/MoeB/HesA"/>
</dbReference>